<dbReference type="InterPro" id="IPR013151">
    <property type="entry name" value="Immunoglobulin_dom"/>
</dbReference>
<dbReference type="InterPro" id="IPR013783">
    <property type="entry name" value="Ig-like_fold"/>
</dbReference>
<gene>
    <name evidence="8" type="ORF">ABG768_001316</name>
</gene>
<evidence type="ECO:0000256" key="1">
    <source>
        <dbReference type="ARBA" id="ARBA00023319"/>
    </source>
</evidence>
<dbReference type="Pfam" id="PF00047">
    <property type="entry name" value="ig"/>
    <property type="match status" value="1"/>
</dbReference>
<evidence type="ECO:0000256" key="3">
    <source>
        <dbReference type="ARBA" id="ARBA00041781"/>
    </source>
</evidence>
<keyword evidence="6" id="KW-0472">Membrane</keyword>
<keyword evidence="6" id="KW-1133">Transmembrane helix</keyword>
<dbReference type="Proteomes" id="UP001479290">
    <property type="component" value="Unassembled WGS sequence"/>
</dbReference>
<keyword evidence="9" id="KW-1185">Reference proteome</keyword>
<proteinExistence type="predicted"/>
<dbReference type="InterPro" id="IPR003598">
    <property type="entry name" value="Ig_sub2"/>
</dbReference>
<evidence type="ECO:0000256" key="4">
    <source>
        <dbReference type="ARBA" id="ARBA00045430"/>
    </source>
</evidence>
<feature type="transmembrane region" description="Helical" evidence="6">
    <location>
        <begin position="263"/>
        <end position="285"/>
    </location>
</feature>
<protein>
    <recommendedName>
        <fullName evidence="2">B-cell receptor CD22</fullName>
    </recommendedName>
    <alternativeName>
        <fullName evidence="3">Sialic acid-binding Ig-like lectin 2</fullName>
    </alternativeName>
</protein>
<name>A0AAW2B7K6_CULAL</name>
<evidence type="ECO:0000259" key="7">
    <source>
        <dbReference type="PROSITE" id="PS50835"/>
    </source>
</evidence>
<evidence type="ECO:0000256" key="6">
    <source>
        <dbReference type="SAM" id="Phobius"/>
    </source>
</evidence>
<dbReference type="InterPro" id="IPR003599">
    <property type="entry name" value="Ig_sub"/>
</dbReference>
<organism evidence="8 9">
    <name type="scientific">Culter alburnus</name>
    <name type="common">Topmouth culter</name>
    <dbReference type="NCBI Taxonomy" id="194366"/>
    <lineage>
        <taxon>Eukaryota</taxon>
        <taxon>Metazoa</taxon>
        <taxon>Chordata</taxon>
        <taxon>Craniata</taxon>
        <taxon>Vertebrata</taxon>
        <taxon>Euteleostomi</taxon>
        <taxon>Actinopterygii</taxon>
        <taxon>Neopterygii</taxon>
        <taxon>Teleostei</taxon>
        <taxon>Ostariophysi</taxon>
        <taxon>Cypriniformes</taxon>
        <taxon>Xenocyprididae</taxon>
        <taxon>Xenocypridinae</taxon>
        <taxon>Culter</taxon>
    </lineage>
</organism>
<keyword evidence="1" id="KW-0393">Immunoglobulin domain</keyword>
<comment type="subunit">
    <text evidence="5">Predominantly monomer of isoform CD22-beta. Also found as heterodimer of isoform CD22-beta and a shorter isoform. Interacts with PTPN6/SHP-1, LYN, SYK, PIK3R1/PIK3R2 and PLCG1 upon phosphorylation. Interacts with GRB2, INPP5D and SHC1 upon phosphorylation. May form a complex with INPP5D/SHIP, GRB2 and SHC1.</text>
</comment>
<accession>A0AAW2B7K6</accession>
<dbReference type="Gene3D" id="2.60.40.10">
    <property type="entry name" value="Immunoglobulins"/>
    <property type="match status" value="3"/>
</dbReference>
<dbReference type="SMART" id="SM00408">
    <property type="entry name" value="IGc2"/>
    <property type="match status" value="2"/>
</dbReference>
<dbReference type="PANTHER" id="PTHR46013:SF4">
    <property type="entry name" value="B-CELL RECEPTOR CD22-RELATED"/>
    <property type="match status" value="1"/>
</dbReference>
<dbReference type="EMBL" id="JAWDJR010000001">
    <property type="protein sequence ID" value="KAK9981792.1"/>
    <property type="molecule type" value="Genomic_DNA"/>
</dbReference>
<dbReference type="SUPFAM" id="SSF48726">
    <property type="entry name" value="Immunoglobulin"/>
    <property type="match status" value="3"/>
</dbReference>
<dbReference type="InterPro" id="IPR056386">
    <property type="entry name" value="Ig_CD22"/>
</dbReference>
<dbReference type="Pfam" id="PF13895">
    <property type="entry name" value="Ig_2"/>
    <property type="match status" value="1"/>
</dbReference>
<comment type="caution">
    <text evidence="8">The sequence shown here is derived from an EMBL/GenBank/DDBJ whole genome shotgun (WGS) entry which is preliminary data.</text>
</comment>
<dbReference type="InterPro" id="IPR036179">
    <property type="entry name" value="Ig-like_dom_sf"/>
</dbReference>
<dbReference type="Pfam" id="PF24518">
    <property type="entry name" value="Ig_CD22"/>
    <property type="match status" value="1"/>
</dbReference>
<comment type="function">
    <text evidence="4">Most highly expressed siglec (sialic acid-binding immunoglobulin-like lectin) on B-cells that plays a role in various aspects of B-cell biology including differentiation, antigen presentation, and trafficking to bone marrow. Binds to alpha 2,6-linked sialic acid residues of surface molecules such as CD22 itself, CD45 and IgM in a cis configuration. Can also bind to ligands on other cells as an adhesion molecule in a trans configuration. Acts as an inhibitory coreceptor on the surface of B-cells and inhibits B-cell receptor induced signaling, characterized by inhibition of the calcium mobilization and cellular activation. Mechanistically, the immunoreceptor tyrosine-based inhibitory motif domain is phosphorylated by the Src kinase LYN, which in turn leads to the recruitment of the protein tyrosine phosphatase 1/PTPN6, leading to the negative regulation of BCR signaling. If this negative signaling from is of sufficient strength, apoptosis of the B-cell can be induced.</text>
</comment>
<dbReference type="PANTHER" id="PTHR46013">
    <property type="entry name" value="VASCULAR CELL ADHESION MOLECULE 1"/>
    <property type="match status" value="1"/>
</dbReference>
<dbReference type="PROSITE" id="PS50835">
    <property type="entry name" value="IG_LIKE"/>
    <property type="match status" value="2"/>
</dbReference>
<reference evidence="8 9" key="1">
    <citation type="submission" date="2024-05" db="EMBL/GenBank/DDBJ databases">
        <title>A high-quality chromosomal-level genome assembly of Topmouth culter (Culter alburnus).</title>
        <authorList>
            <person name="Zhao H."/>
        </authorList>
    </citation>
    <scope>NUCLEOTIDE SEQUENCE [LARGE SCALE GENOMIC DNA]</scope>
    <source>
        <strain evidence="8">CATC2023</strain>
        <tissue evidence="8">Muscle</tissue>
    </source>
</reference>
<feature type="domain" description="Ig-like" evidence="7">
    <location>
        <begin position="86"/>
        <end position="172"/>
    </location>
</feature>
<evidence type="ECO:0000313" key="8">
    <source>
        <dbReference type="EMBL" id="KAK9981792.1"/>
    </source>
</evidence>
<feature type="domain" description="Ig-like" evidence="7">
    <location>
        <begin position="175"/>
        <end position="253"/>
    </location>
</feature>
<dbReference type="InterPro" id="IPR007110">
    <property type="entry name" value="Ig-like_dom"/>
</dbReference>
<keyword evidence="6" id="KW-0812">Transmembrane</keyword>
<evidence type="ECO:0000313" key="9">
    <source>
        <dbReference type="Proteomes" id="UP001479290"/>
    </source>
</evidence>
<dbReference type="AlphaFoldDB" id="A0AAW2B7K6"/>
<dbReference type="SMART" id="SM00409">
    <property type="entry name" value="IG"/>
    <property type="match status" value="3"/>
</dbReference>
<evidence type="ECO:0000256" key="2">
    <source>
        <dbReference type="ARBA" id="ARBA00040106"/>
    </source>
</evidence>
<evidence type="ECO:0000256" key="5">
    <source>
        <dbReference type="ARBA" id="ARBA00046458"/>
    </source>
</evidence>
<sequence length="347" mass="39070">MNCTYTYPTGHQIKKVFWTKGTVKKGEERTDLSEDPEYSQRLQYLGDKQKNCTMRLNHVTLNDSQKYYFRFITNKDKATGTTGVTLTVTDLQVESPERVTEGDSVRLTCKSNCTLTDRATFIWYRNSQPLTERRDRNNELLLQSVRREDAGRYSCAVHGHNHISPAVYLNVTYPPQYTFAGVSPCCEIVAGDLVTLICSSDSNPPAEISWFKGGTFVGSGGIYSISKISSDDSGEYKCRSINEHGEKYSDAVTLKITSVGCLVILYISIGLVCGAVVITTMVLIWGSRIKKRNDTLKSQMNQSKHNENRRKACDDELSHHEYEMVSVLTELFTLNIMFIDQAVGKTP</sequence>